<evidence type="ECO:0000313" key="1">
    <source>
        <dbReference type="EMBL" id="KAJ8060238.1"/>
    </source>
</evidence>
<evidence type="ECO:0000313" key="2">
    <source>
        <dbReference type="Proteomes" id="UP001152300"/>
    </source>
</evidence>
<dbReference type="AlphaFoldDB" id="A0A9X0AG09"/>
<protein>
    <submittedName>
        <fullName evidence="1">Uncharacterized protein</fullName>
    </submittedName>
</protein>
<dbReference type="Proteomes" id="UP001152300">
    <property type="component" value="Unassembled WGS sequence"/>
</dbReference>
<accession>A0A9X0AG09</accession>
<organism evidence="1 2">
    <name type="scientific">Sclerotinia nivalis</name>
    <dbReference type="NCBI Taxonomy" id="352851"/>
    <lineage>
        <taxon>Eukaryota</taxon>
        <taxon>Fungi</taxon>
        <taxon>Dikarya</taxon>
        <taxon>Ascomycota</taxon>
        <taxon>Pezizomycotina</taxon>
        <taxon>Leotiomycetes</taxon>
        <taxon>Helotiales</taxon>
        <taxon>Sclerotiniaceae</taxon>
        <taxon>Sclerotinia</taxon>
    </lineage>
</organism>
<reference evidence="1" key="1">
    <citation type="submission" date="2022-11" db="EMBL/GenBank/DDBJ databases">
        <title>Genome Resource of Sclerotinia nivalis Strain SnTB1, a Plant Pathogen Isolated from American Ginseng.</title>
        <authorList>
            <person name="Fan S."/>
        </authorList>
    </citation>
    <scope>NUCLEOTIDE SEQUENCE</scope>
    <source>
        <strain evidence="1">SnTB1</strain>
    </source>
</reference>
<name>A0A9X0AG09_9HELO</name>
<dbReference type="EMBL" id="JAPEIS010000013">
    <property type="protein sequence ID" value="KAJ8060238.1"/>
    <property type="molecule type" value="Genomic_DNA"/>
</dbReference>
<keyword evidence="2" id="KW-1185">Reference proteome</keyword>
<gene>
    <name evidence="1" type="ORF">OCU04_010582</name>
</gene>
<sequence length="126" mass="14687">MSSYEQRGSSFVGRNVTIGKSQGYAHHDASRYCKQSNTQASGAIKLLQPNIIRLQCRPPRIHPPRFIPFSLFVRLITPSFLIRRHYEDALIFEILFGPLYRILLVKNFFLLAEKTQSWIICWPKHV</sequence>
<comment type="caution">
    <text evidence="1">The sequence shown here is derived from an EMBL/GenBank/DDBJ whole genome shotgun (WGS) entry which is preliminary data.</text>
</comment>
<proteinExistence type="predicted"/>